<organism evidence="6">
    <name type="scientific">marine sediment metagenome</name>
    <dbReference type="NCBI Taxonomy" id="412755"/>
    <lineage>
        <taxon>unclassified sequences</taxon>
        <taxon>metagenomes</taxon>
        <taxon>ecological metagenomes</taxon>
    </lineage>
</organism>
<dbReference type="InterPro" id="IPR015424">
    <property type="entry name" value="PyrdxlP-dep_Trfase"/>
</dbReference>
<proteinExistence type="inferred from homology"/>
<dbReference type="Pfam" id="PF00282">
    <property type="entry name" value="Pyridoxal_deC"/>
    <property type="match status" value="1"/>
</dbReference>
<dbReference type="EMBL" id="BARS01050423">
    <property type="protein sequence ID" value="GAG48329.1"/>
    <property type="molecule type" value="Genomic_DNA"/>
</dbReference>
<dbReference type="Gene3D" id="3.40.640.10">
    <property type="entry name" value="Type I PLP-dependent aspartate aminotransferase-like (Major domain)"/>
    <property type="match status" value="1"/>
</dbReference>
<dbReference type="GO" id="GO:0030170">
    <property type="term" value="F:pyridoxal phosphate binding"/>
    <property type="evidence" value="ECO:0007669"/>
    <property type="project" value="InterPro"/>
</dbReference>
<dbReference type="PANTHER" id="PTHR46101">
    <property type="match status" value="1"/>
</dbReference>
<dbReference type="InterPro" id="IPR002129">
    <property type="entry name" value="PyrdxlP-dep_de-COase"/>
</dbReference>
<dbReference type="GO" id="GO:0019752">
    <property type="term" value="P:carboxylic acid metabolic process"/>
    <property type="evidence" value="ECO:0007669"/>
    <property type="project" value="InterPro"/>
</dbReference>
<dbReference type="InterPro" id="IPR015421">
    <property type="entry name" value="PyrdxlP-dep_Trfase_major"/>
</dbReference>
<dbReference type="InterPro" id="IPR051151">
    <property type="entry name" value="Group_II_Decarboxylase"/>
</dbReference>
<comment type="similarity">
    <text evidence="2">Belongs to the group II decarboxylase family.</text>
</comment>
<evidence type="ECO:0000256" key="5">
    <source>
        <dbReference type="ARBA" id="ARBA00023239"/>
    </source>
</evidence>
<evidence type="ECO:0000256" key="2">
    <source>
        <dbReference type="ARBA" id="ARBA00009533"/>
    </source>
</evidence>
<evidence type="ECO:0000256" key="1">
    <source>
        <dbReference type="ARBA" id="ARBA00001933"/>
    </source>
</evidence>
<keyword evidence="4" id="KW-0663">Pyridoxal phosphate</keyword>
<evidence type="ECO:0000256" key="3">
    <source>
        <dbReference type="ARBA" id="ARBA00022793"/>
    </source>
</evidence>
<comment type="cofactor">
    <cofactor evidence="1">
        <name>pyridoxal 5'-phosphate</name>
        <dbReference type="ChEBI" id="CHEBI:597326"/>
    </cofactor>
</comment>
<keyword evidence="5" id="KW-0456">Lyase</keyword>
<gene>
    <name evidence="6" type="ORF">S01H1_75277</name>
</gene>
<evidence type="ECO:0000256" key="4">
    <source>
        <dbReference type="ARBA" id="ARBA00022898"/>
    </source>
</evidence>
<name>X0XY22_9ZZZZ</name>
<keyword evidence="3" id="KW-0210">Decarboxylase</keyword>
<protein>
    <recommendedName>
        <fullName evidence="7">Histidine decarboxylase</fullName>
    </recommendedName>
</protein>
<dbReference type="GO" id="GO:0016831">
    <property type="term" value="F:carboxy-lyase activity"/>
    <property type="evidence" value="ECO:0007669"/>
    <property type="project" value="UniProtKB-KW"/>
</dbReference>
<sequence length="204" mass="23198">MGLAEKDQARLDELLAHIEREAETFVGYPCNDLFDYSPLYSLFRHTVNNVGDPFVKSTYRINTHDVEVEVVEFFAEIFHAPGDEFWGYVTNGGTEGNMYGMFLARELYPEGMVYYSEDTHYSVHKILRLIGARSIMIRSLPSGEIDYEDLSETLRLHRDVPPIIFANIGTTMKGAVDDVRRIVEALEGAVIRDYYIHCDAALSG</sequence>
<dbReference type="PANTHER" id="PTHR46101:SF2">
    <property type="entry name" value="SERINE DECARBOXYLASE"/>
    <property type="match status" value="1"/>
</dbReference>
<dbReference type="AlphaFoldDB" id="X0XY22"/>
<comment type="caution">
    <text evidence="6">The sequence shown here is derived from an EMBL/GenBank/DDBJ whole genome shotgun (WGS) entry which is preliminary data.</text>
</comment>
<accession>X0XY22</accession>
<dbReference type="SUPFAM" id="SSF53383">
    <property type="entry name" value="PLP-dependent transferases"/>
    <property type="match status" value="1"/>
</dbReference>
<evidence type="ECO:0000313" key="6">
    <source>
        <dbReference type="EMBL" id="GAG48329.1"/>
    </source>
</evidence>
<reference evidence="6" key="1">
    <citation type="journal article" date="2014" name="Front. Microbiol.">
        <title>High frequency of phylogenetically diverse reductive dehalogenase-homologous genes in deep subseafloor sedimentary metagenomes.</title>
        <authorList>
            <person name="Kawai M."/>
            <person name="Futagami T."/>
            <person name="Toyoda A."/>
            <person name="Takaki Y."/>
            <person name="Nishi S."/>
            <person name="Hori S."/>
            <person name="Arai W."/>
            <person name="Tsubouchi T."/>
            <person name="Morono Y."/>
            <person name="Uchiyama I."/>
            <person name="Ito T."/>
            <person name="Fujiyama A."/>
            <person name="Inagaki F."/>
            <person name="Takami H."/>
        </authorList>
    </citation>
    <scope>NUCLEOTIDE SEQUENCE</scope>
    <source>
        <strain evidence="6">Expedition CK06-06</strain>
    </source>
</reference>
<evidence type="ECO:0008006" key="7">
    <source>
        <dbReference type="Google" id="ProtNLM"/>
    </source>
</evidence>
<feature type="non-terminal residue" evidence="6">
    <location>
        <position position="204"/>
    </location>
</feature>